<name>A0ABP6FVD6_9ACTN</name>
<comment type="caution">
    <text evidence="1">The sequence shown here is derived from an EMBL/GenBank/DDBJ whole genome shotgun (WGS) entry which is preliminary data.</text>
</comment>
<keyword evidence="2" id="KW-1185">Reference proteome</keyword>
<dbReference type="Proteomes" id="UP001501666">
    <property type="component" value="Unassembled WGS sequence"/>
</dbReference>
<reference evidence="2" key="1">
    <citation type="journal article" date="2019" name="Int. J. Syst. Evol. Microbiol.">
        <title>The Global Catalogue of Microorganisms (GCM) 10K type strain sequencing project: providing services to taxonomists for standard genome sequencing and annotation.</title>
        <authorList>
            <consortium name="The Broad Institute Genomics Platform"/>
            <consortium name="The Broad Institute Genome Sequencing Center for Infectious Disease"/>
            <person name="Wu L."/>
            <person name="Ma J."/>
        </authorList>
    </citation>
    <scope>NUCLEOTIDE SEQUENCE [LARGE SCALE GENOMIC DNA]</scope>
    <source>
        <strain evidence="2">JCM 6835</strain>
    </source>
</reference>
<proteinExistence type="predicted"/>
<evidence type="ECO:0000313" key="2">
    <source>
        <dbReference type="Proteomes" id="UP001501666"/>
    </source>
</evidence>
<dbReference type="EMBL" id="BAAATE010000060">
    <property type="protein sequence ID" value="GAA2700374.1"/>
    <property type="molecule type" value="Genomic_DNA"/>
</dbReference>
<organism evidence="1 2">
    <name type="scientific">Nonomuraea recticatena</name>
    <dbReference type="NCBI Taxonomy" id="46178"/>
    <lineage>
        <taxon>Bacteria</taxon>
        <taxon>Bacillati</taxon>
        <taxon>Actinomycetota</taxon>
        <taxon>Actinomycetes</taxon>
        <taxon>Streptosporangiales</taxon>
        <taxon>Streptosporangiaceae</taxon>
        <taxon>Nonomuraea</taxon>
    </lineage>
</organism>
<gene>
    <name evidence="1" type="ORF">GCM10010412_097540</name>
</gene>
<evidence type="ECO:0000313" key="1">
    <source>
        <dbReference type="EMBL" id="GAA2700374.1"/>
    </source>
</evidence>
<sequence>MREARTITEAYLHISLTVAHAGPGKKPDYRPWTVFTEGPDAWKMVFDHFGHYIELRVPYATEYTARCDGLHFGPGISTLVDAGQWVLTAAAYARMAVEDDLLSSPDALLGWEIARDAAVEAAKFLPDDADEMPLTAFWTPLGTATHRQEPERFTRERLRGDIEFYQQNMGRLRAG</sequence>
<accession>A0ABP6FVD6</accession>
<dbReference type="RefSeq" id="WP_346157607.1">
    <property type="nucleotide sequence ID" value="NZ_BAAATE010000060.1"/>
</dbReference>
<protein>
    <submittedName>
        <fullName evidence="1">Uncharacterized protein</fullName>
    </submittedName>
</protein>